<dbReference type="EMBL" id="JABWGO010000001">
    <property type="protein sequence ID" value="NUW40268.1"/>
    <property type="molecule type" value="Genomic_DNA"/>
</dbReference>
<dbReference type="AlphaFoldDB" id="A0A7Y6IM58"/>
<dbReference type="Pfam" id="PF13424">
    <property type="entry name" value="TPR_12"/>
    <property type="match status" value="3"/>
</dbReference>
<dbReference type="RefSeq" id="WP_175599678.1">
    <property type="nucleotide sequence ID" value="NZ_JABWGO010000001.1"/>
</dbReference>
<dbReference type="SUPFAM" id="SSF52540">
    <property type="entry name" value="P-loop containing nucleoside triphosphate hydrolases"/>
    <property type="match status" value="1"/>
</dbReference>
<dbReference type="InterPro" id="IPR056681">
    <property type="entry name" value="DUF7779"/>
</dbReference>
<comment type="caution">
    <text evidence="3">The sequence shown here is derived from an EMBL/GenBank/DDBJ whole genome shotgun (WGS) entry which is preliminary data.</text>
</comment>
<dbReference type="Proteomes" id="UP000546126">
    <property type="component" value="Unassembled WGS sequence"/>
</dbReference>
<dbReference type="SUPFAM" id="SSF48452">
    <property type="entry name" value="TPR-like"/>
    <property type="match status" value="3"/>
</dbReference>
<dbReference type="InterPro" id="IPR027417">
    <property type="entry name" value="P-loop_NTPase"/>
</dbReference>
<evidence type="ECO:0000313" key="3">
    <source>
        <dbReference type="EMBL" id="NUW40268.1"/>
    </source>
</evidence>
<evidence type="ECO:0000259" key="2">
    <source>
        <dbReference type="Pfam" id="PF25000"/>
    </source>
</evidence>
<protein>
    <submittedName>
        <fullName evidence="3">Tetratricopeptide repeat protein</fullName>
    </submittedName>
</protein>
<dbReference type="Gene3D" id="1.25.40.10">
    <property type="entry name" value="Tetratricopeptide repeat domain"/>
    <property type="match status" value="2"/>
</dbReference>
<sequence>MISVGNVTTPERAPEVWGKVPPRNRNFTGREELLAQIRRSIGEVTAVVPLPQALHGLGGVGKTQLAIEYCWRYRGEYDVVWWITADQKALVPPALAALAPRLGVAHADTVGVDESAEAVREALERGDPYGRWLLVFDNADQPESIKGYIPANGHVLITSRNTRWDTAAETVSVDVFAREESVEFLTKRLPKIGLADADRVADALGDLPLALEQASSLMTQTAISVDEYLTQLEKNTRELLAVGRPTEYPTSMTAAWRLSVTHLQARRPEAIDILRCCAFFGPEPIPRDVFRPGGGPLPARLSELLSSPIELSKAIGELNRFALARIDSDSRTLQVHRLIQALLRDDLDPAEQSATRHVVHRLLANGAPRDPDDNTTWPRWAELVGHLRPSLVADCEDDEVRAFAIKVMRYLYRRGDYRTARDIAEQLLEKWTQNSGPDDPDVLAVRRHLGNVLWQLGEYDTSYRLNEETLKLMRRTLGPEHEETLGVINNFGANLRASGDFGKAAEEDANSRELHEKVFGKDDPRTLRVIGNLALDYALTSDYTAARGQHEHAYLEQTSGAGGASRWDILNTMTGLARVVRLCGDFSDACDIGAEAYDYGRTELSPDHPLTLKAGKDLSIALRMRGDLTEARELAELTHSRLSALFGPRNPDTLAAAVNMANVLRRMGELEDAFRLTKETASRYAEVYGAGHPYTHGCRLNLALLHRLRGRPDEARALNEEVREALLRRLGPKHDYALSCAINLASDLSVLGEHTAARDLGRQVLEDLATHFDRDHYITFSATHNLVLDLRATGEQEEADRLDAEMRGRLRLDDTSSDHRREILAGGRVDMDFDPPPL</sequence>
<keyword evidence="4" id="KW-1185">Reference proteome</keyword>
<organism evidence="3 4">
    <name type="scientific">Nonomuraea rhodomycinica</name>
    <dbReference type="NCBI Taxonomy" id="1712872"/>
    <lineage>
        <taxon>Bacteria</taxon>
        <taxon>Bacillati</taxon>
        <taxon>Actinomycetota</taxon>
        <taxon>Actinomycetes</taxon>
        <taxon>Streptosporangiales</taxon>
        <taxon>Streptosporangiaceae</taxon>
        <taxon>Nonomuraea</taxon>
    </lineage>
</organism>
<gene>
    <name evidence="3" type="ORF">HT134_08990</name>
</gene>
<evidence type="ECO:0000259" key="1">
    <source>
        <dbReference type="Pfam" id="PF00931"/>
    </source>
</evidence>
<dbReference type="Gene3D" id="3.40.50.300">
    <property type="entry name" value="P-loop containing nucleotide triphosphate hydrolases"/>
    <property type="match status" value="1"/>
</dbReference>
<dbReference type="Pfam" id="PF13374">
    <property type="entry name" value="TPR_10"/>
    <property type="match status" value="2"/>
</dbReference>
<dbReference type="PANTHER" id="PTHR46082:SF6">
    <property type="entry name" value="AAA+ ATPASE DOMAIN-CONTAINING PROTEIN-RELATED"/>
    <property type="match status" value="1"/>
</dbReference>
<reference evidence="3 4" key="1">
    <citation type="submission" date="2020-06" db="EMBL/GenBank/DDBJ databases">
        <authorList>
            <person name="Chanama M."/>
        </authorList>
    </citation>
    <scope>NUCLEOTIDE SEQUENCE [LARGE SCALE GENOMIC DNA]</scope>
    <source>
        <strain evidence="3 4">TBRC6557</strain>
    </source>
</reference>
<dbReference type="InterPro" id="IPR002182">
    <property type="entry name" value="NB-ARC"/>
</dbReference>
<accession>A0A7Y6IM58</accession>
<name>A0A7Y6IM58_9ACTN</name>
<evidence type="ECO:0000313" key="4">
    <source>
        <dbReference type="Proteomes" id="UP000546126"/>
    </source>
</evidence>
<dbReference type="PANTHER" id="PTHR46082">
    <property type="entry name" value="ATP/GTP-BINDING PROTEIN-RELATED"/>
    <property type="match status" value="1"/>
</dbReference>
<dbReference type="Pfam" id="PF00931">
    <property type="entry name" value="NB-ARC"/>
    <property type="match status" value="1"/>
</dbReference>
<dbReference type="InterPro" id="IPR011990">
    <property type="entry name" value="TPR-like_helical_dom_sf"/>
</dbReference>
<dbReference type="NCBIfam" id="NF040586">
    <property type="entry name" value="FxSxx_TPR"/>
    <property type="match status" value="1"/>
</dbReference>
<dbReference type="Pfam" id="PF25000">
    <property type="entry name" value="DUF7779"/>
    <property type="match status" value="1"/>
</dbReference>
<dbReference type="InterPro" id="IPR053137">
    <property type="entry name" value="NLR-like"/>
</dbReference>
<feature type="domain" description="NB-ARC" evidence="1">
    <location>
        <begin position="53"/>
        <end position="187"/>
    </location>
</feature>
<proteinExistence type="predicted"/>
<feature type="domain" description="DUF7779" evidence="2">
    <location>
        <begin position="264"/>
        <end position="351"/>
    </location>
</feature>
<dbReference type="GO" id="GO:0043531">
    <property type="term" value="F:ADP binding"/>
    <property type="evidence" value="ECO:0007669"/>
    <property type="project" value="InterPro"/>
</dbReference>